<comment type="caution">
    <text evidence="1">The sequence shown here is derived from an EMBL/GenBank/DDBJ whole genome shotgun (WGS) entry which is preliminary data.</text>
</comment>
<reference evidence="1" key="2">
    <citation type="journal article" date="2022" name="New Phytol.">
        <title>Evolutionary transition to the ectomycorrhizal habit in the genomes of a hyperdiverse lineage of mushroom-forming fungi.</title>
        <authorList>
            <person name="Looney B."/>
            <person name="Miyauchi S."/>
            <person name="Morin E."/>
            <person name="Drula E."/>
            <person name="Courty P.E."/>
            <person name="Kohler A."/>
            <person name="Kuo A."/>
            <person name="LaButti K."/>
            <person name="Pangilinan J."/>
            <person name="Lipzen A."/>
            <person name="Riley R."/>
            <person name="Andreopoulos W."/>
            <person name="He G."/>
            <person name="Johnson J."/>
            <person name="Nolan M."/>
            <person name="Tritt A."/>
            <person name="Barry K.W."/>
            <person name="Grigoriev I.V."/>
            <person name="Nagy L.G."/>
            <person name="Hibbett D."/>
            <person name="Henrissat B."/>
            <person name="Matheny P.B."/>
            <person name="Labbe J."/>
            <person name="Martin F.M."/>
        </authorList>
    </citation>
    <scope>NUCLEOTIDE SEQUENCE</scope>
    <source>
        <strain evidence="1">HHB10654</strain>
    </source>
</reference>
<dbReference type="EMBL" id="MU277475">
    <property type="protein sequence ID" value="KAI0054367.1"/>
    <property type="molecule type" value="Genomic_DNA"/>
</dbReference>
<accession>A0ACB8SDM4</accession>
<proteinExistence type="predicted"/>
<name>A0ACB8SDM4_9AGAM</name>
<dbReference type="Proteomes" id="UP000814140">
    <property type="component" value="Unassembled WGS sequence"/>
</dbReference>
<protein>
    <submittedName>
        <fullName evidence="1">Uncharacterized protein</fullName>
    </submittedName>
</protein>
<organism evidence="1 2">
    <name type="scientific">Artomyces pyxidatus</name>
    <dbReference type="NCBI Taxonomy" id="48021"/>
    <lineage>
        <taxon>Eukaryota</taxon>
        <taxon>Fungi</taxon>
        <taxon>Dikarya</taxon>
        <taxon>Basidiomycota</taxon>
        <taxon>Agaricomycotina</taxon>
        <taxon>Agaricomycetes</taxon>
        <taxon>Russulales</taxon>
        <taxon>Auriscalpiaceae</taxon>
        <taxon>Artomyces</taxon>
    </lineage>
</organism>
<evidence type="ECO:0000313" key="1">
    <source>
        <dbReference type="EMBL" id="KAI0054367.1"/>
    </source>
</evidence>
<gene>
    <name evidence="1" type="ORF">BV25DRAFT_1922748</name>
</gene>
<evidence type="ECO:0000313" key="2">
    <source>
        <dbReference type="Proteomes" id="UP000814140"/>
    </source>
</evidence>
<sequence length="619" mass="67396">MSVLSPELEAKAAAERARQARKRKAYNNRQRDKRAEVEARLNFQLKAITGDPGIVMPWPTYWTDIVQLRRIDIDGWPGGSGTITSLRDATINVKKTDALLSGLEAGTIVFVDLSPEEFASRQVLHDADIAAGKIAGPKMPQQRCDSGMARVIKRWRRPDDDREKVFRPPLTASQVSAKDMRETVAASNRGGMSDDIWSRIGGMPLAKGLKHYEINALRVRRLQQQASSGEAIVSTRRDACRKRSDAVATRLLSEIPRSSNSEFRLPSECASSGPPSVFGILVAIFHHSFLFKPRRLFSSLPVSPLHASDVGWPTRAGLSDRTSIAALTVTVFLYRRGSMDTLERLGSFFPCGTALSCSGVSVSWATPGNLIRSAYEILLRSRRVSAASPHAHKPSESHWDSAAPTMQPWWARRAPSRRRSDLLQGLKTLAQTSGDTCHLFLELFGLTASVPSELEDVAPCASSADHGQLAHPVKPRSDTVHRATNGPGMRSSGSAPICPDSEDLGAPTKAVASQGAQAGRRDALPRRCRMSASSIGTVMSNLVLAPEHAVSFDALDLHPVSQYSQHLQRPRSSSGMLCKILLSLARSLWGLAHSASSSNTYFDFGPAASVHSRPHLKVS</sequence>
<reference evidence="1" key="1">
    <citation type="submission" date="2021-03" db="EMBL/GenBank/DDBJ databases">
        <authorList>
            <consortium name="DOE Joint Genome Institute"/>
            <person name="Ahrendt S."/>
            <person name="Looney B.P."/>
            <person name="Miyauchi S."/>
            <person name="Morin E."/>
            <person name="Drula E."/>
            <person name="Courty P.E."/>
            <person name="Chicoki N."/>
            <person name="Fauchery L."/>
            <person name="Kohler A."/>
            <person name="Kuo A."/>
            <person name="Labutti K."/>
            <person name="Pangilinan J."/>
            <person name="Lipzen A."/>
            <person name="Riley R."/>
            <person name="Andreopoulos W."/>
            <person name="He G."/>
            <person name="Johnson J."/>
            <person name="Barry K.W."/>
            <person name="Grigoriev I.V."/>
            <person name="Nagy L."/>
            <person name="Hibbett D."/>
            <person name="Henrissat B."/>
            <person name="Matheny P.B."/>
            <person name="Labbe J."/>
            <person name="Martin F."/>
        </authorList>
    </citation>
    <scope>NUCLEOTIDE SEQUENCE</scope>
    <source>
        <strain evidence="1">HHB10654</strain>
    </source>
</reference>
<keyword evidence="2" id="KW-1185">Reference proteome</keyword>